<protein>
    <submittedName>
        <fullName evidence="6">Uncharacterized protein</fullName>
    </submittedName>
</protein>
<feature type="compositionally biased region" description="Low complexity" evidence="1">
    <location>
        <begin position="351"/>
        <end position="365"/>
    </location>
</feature>
<organism evidence="6 7">
    <name type="scientific">Pilimelia columellifera subsp. columellifera</name>
    <dbReference type="NCBI Taxonomy" id="706583"/>
    <lineage>
        <taxon>Bacteria</taxon>
        <taxon>Bacillati</taxon>
        <taxon>Actinomycetota</taxon>
        <taxon>Actinomycetes</taxon>
        <taxon>Micromonosporales</taxon>
        <taxon>Micromonosporaceae</taxon>
        <taxon>Pilimelia</taxon>
    </lineage>
</organism>
<name>A0ABP6A7G4_9ACTN</name>
<dbReference type="Pfam" id="PF08341">
    <property type="entry name" value="TED"/>
    <property type="match status" value="1"/>
</dbReference>
<keyword evidence="2" id="KW-0472">Membrane</keyword>
<feature type="compositionally biased region" description="Gly residues" evidence="1">
    <location>
        <begin position="477"/>
        <end position="495"/>
    </location>
</feature>
<dbReference type="Gene3D" id="2.60.40.3930">
    <property type="match status" value="1"/>
</dbReference>
<evidence type="ECO:0000256" key="1">
    <source>
        <dbReference type="SAM" id="MobiDB-lite"/>
    </source>
</evidence>
<evidence type="ECO:0000313" key="7">
    <source>
        <dbReference type="Proteomes" id="UP001499978"/>
    </source>
</evidence>
<dbReference type="InterPro" id="IPR041100">
    <property type="entry name" value="TQ"/>
</dbReference>
<evidence type="ECO:0000313" key="6">
    <source>
        <dbReference type="EMBL" id="GAA2511709.1"/>
    </source>
</evidence>
<dbReference type="Proteomes" id="UP001499978">
    <property type="component" value="Unassembled WGS sequence"/>
</dbReference>
<keyword evidence="3" id="KW-0732">Signal</keyword>
<feature type="region of interest" description="Disordered" evidence="1">
    <location>
        <begin position="472"/>
        <end position="519"/>
    </location>
</feature>
<proteinExistence type="predicted"/>
<feature type="region of interest" description="Disordered" evidence="1">
    <location>
        <begin position="341"/>
        <end position="371"/>
    </location>
</feature>
<keyword evidence="7" id="KW-1185">Reference proteome</keyword>
<evidence type="ECO:0000259" key="5">
    <source>
        <dbReference type="Pfam" id="PF18202"/>
    </source>
</evidence>
<dbReference type="Pfam" id="PF18202">
    <property type="entry name" value="TQ"/>
    <property type="match status" value="1"/>
</dbReference>
<evidence type="ECO:0000259" key="4">
    <source>
        <dbReference type="Pfam" id="PF08341"/>
    </source>
</evidence>
<sequence>MALANMIRSRHMATAMAALLGAGGLVVGLQSPAAAEEPAATGSVTSGPTRYSTTTLGRKMIQIKMRGHSTTGGSVLGVDTTSHGRQLAYCVEMRTGVRSGSQMITAPWSSYPGANAADQSLSQIQWVVNNSIDVVGQQAMENAVSSWLAAQGRPRLVNGLQINEALAATQAVIWSYTESTSVERFQTTDSRNTADGAVADSMSIYHYLRAMAGSSSVKTGMWMSAEEIAGASGTVIGPVTVHTTGTKARLSSDLPAGVTLVDSDGNPIDVNNIKNGQKLYVKVAAGTAAGSAQIQLTTDDAVVKAAGQMFKGRYTRTQTLIIGTPTVGAASAKVMVRWTTATTPPPPATPETPTAGTPTVTTSATDKADGDRLIAGKGGTVTDVVTYTGLKAGKKYTLFGELMDKATGQSTGITATRKFTPPAANGTVTLEFKVDANFAEKTMVVFETILRSGKVIAEHKDINDAAQTVVVDKSSGEGDGGTDGNTGGNTGGGSDNGDDGSNSGDNDSDDDTSGGPSLPVTGASLGGVIGAGVLGLVMGAWMLIAARRRRATLGAELVR</sequence>
<keyword evidence="2" id="KW-1133">Transmembrane helix</keyword>
<feature type="domain" description="T-Q ester bond containing" evidence="5">
    <location>
        <begin position="358"/>
        <end position="471"/>
    </location>
</feature>
<dbReference type="EMBL" id="BAAARY010000001">
    <property type="protein sequence ID" value="GAA2511709.1"/>
    <property type="molecule type" value="Genomic_DNA"/>
</dbReference>
<dbReference type="NCBIfam" id="NF033903">
    <property type="entry name" value="VaFE_rpt"/>
    <property type="match status" value="1"/>
</dbReference>
<keyword evidence="2" id="KW-0812">Transmembrane</keyword>
<accession>A0ABP6A7G4</accession>
<comment type="caution">
    <text evidence="6">The sequence shown here is derived from an EMBL/GenBank/DDBJ whole genome shotgun (WGS) entry which is preliminary data.</text>
</comment>
<evidence type="ECO:0000256" key="2">
    <source>
        <dbReference type="SAM" id="Phobius"/>
    </source>
</evidence>
<dbReference type="RefSeq" id="WP_344167083.1">
    <property type="nucleotide sequence ID" value="NZ_BAAARY010000001.1"/>
</dbReference>
<gene>
    <name evidence="6" type="ORF">GCM10010201_03420</name>
</gene>
<reference evidence="7" key="1">
    <citation type="journal article" date="2019" name="Int. J. Syst. Evol. Microbiol.">
        <title>The Global Catalogue of Microorganisms (GCM) 10K type strain sequencing project: providing services to taxonomists for standard genome sequencing and annotation.</title>
        <authorList>
            <consortium name="The Broad Institute Genomics Platform"/>
            <consortium name="The Broad Institute Genome Sequencing Center for Infectious Disease"/>
            <person name="Wu L."/>
            <person name="Ma J."/>
        </authorList>
    </citation>
    <scope>NUCLEOTIDE SEQUENCE [LARGE SCALE GENOMIC DNA]</scope>
    <source>
        <strain evidence="7">JCM 3367</strain>
    </source>
</reference>
<feature type="signal peptide" evidence="3">
    <location>
        <begin position="1"/>
        <end position="17"/>
    </location>
</feature>
<evidence type="ECO:0000256" key="3">
    <source>
        <dbReference type="SAM" id="SignalP"/>
    </source>
</evidence>
<feature type="chain" id="PRO_5047083297" evidence="3">
    <location>
        <begin position="18"/>
        <end position="559"/>
    </location>
</feature>
<feature type="transmembrane region" description="Helical" evidence="2">
    <location>
        <begin position="523"/>
        <end position="544"/>
    </location>
</feature>
<dbReference type="InterPro" id="IPR013552">
    <property type="entry name" value="Thioester_dom"/>
</dbReference>
<feature type="domain" description="Thioester" evidence="4">
    <location>
        <begin position="88"/>
        <end position="212"/>
    </location>
</feature>